<reference evidence="1" key="1">
    <citation type="submission" date="2020-10" db="EMBL/GenBank/DDBJ databases">
        <authorList>
            <person name="Gilroy R."/>
        </authorList>
    </citation>
    <scope>NUCLEOTIDE SEQUENCE</scope>
    <source>
        <strain evidence="1">517</strain>
    </source>
</reference>
<name>A0A940IDD0_9FIRM</name>
<reference evidence="1" key="2">
    <citation type="journal article" date="2021" name="PeerJ">
        <title>Extensive microbial diversity within the chicken gut microbiome revealed by metagenomics and culture.</title>
        <authorList>
            <person name="Gilroy R."/>
            <person name="Ravi A."/>
            <person name="Getino M."/>
            <person name="Pursley I."/>
            <person name="Horton D.L."/>
            <person name="Alikhan N.F."/>
            <person name="Baker D."/>
            <person name="Gharbi K."/>
            <person name="Hall N."/>
            <person name="Watson M."/>
            <person name="Adriaenssens E.M."/>
            <person name="Foster-Nyarko E."/>
            <person name="Jarju S."/>
            <person name="Secka A."/>
            <person name="Antonio M."/>
            <person name="Oren A."/>
            <person name="Chaudhuri R.R."/>
            <person name="La Ragione R."/>
            <person name="Hildebrand F."/>
            <person name="Pallen M.J."/>
        </authorList>
    </citation>
    <scope>NUCLEOTIDE SEQUENCE</scope>
    <source>
        <strain evidence="1">517</strain>
    </source>
</reference>
<gene>
    <name evidence="1" type="ORF">IAB16_03585</name>
</gene>
<organism evidence="1 2">
    <name type="scientific">Candidatus Stercoripulliclostridium pullicola</name>
    <dbReference type="NCBI Taxonomy" id="2840953"/>
    <lineage>
        <taxon>Bacteria</taxon>
        <taxon>Bacillati</taxon>
        <taxon>Bacillota</taxon>
        <taxon>Clostridia</taxon>
        <taxon>Eubacteriales</taxon>
        <taxon>Candidatus Stercoripulliclostridium</taxon>
    </lineage>
</organism>
<dbReference type="Pfam" id="PF04294">
    <property type="entry name" value="VanW"/>
    <property type="match status" value="1"/>
</dbReference>
<dbReference type="PANTHER" id="PTHR35788:SF1">
    <property type="entry name" value="EXPORTED PROTEIN"/>
    <property type="match status" value="1"/>
</dbReference>
<evidence type="ECO:0000313" key="2">
    <source>
        <dbReference type="Proteomes" id="UP000727857"/>
    </source>
</evidence>
<dbReference type="PANTHER" id="PTHR35788">
    <property type="entry name" value="EXPORTED PROTEIN-RELATED"/>
    <property type="match status" value="1"/>
</dbReference>
<protein>
    <submittedName>
        <fullName evidence="1">VanW family protein</fullName>
    </submittedName>
</protein>
<dbReference type="InterPro" id="IPR052913">
    <property type="entry name" value="Glycopeptide_resist_protein"/>
</dbReference>
<proteinExistence type="predicted"/>
<dbReference type="InterPro" id="IPR007391">
    <property type="entry name" value="Vancomycin_resist_VanW"/>
</dbReference>
<comment type="caution">
    <text evidence="1">The sequence shown here is derived from an EMBL/GenBank/DDBJ whole genome shotgun (WGS) entry which is preliminary data.</text>
</comment>
<dbReference type="Proteomes" id="UP000727857">
    <property type="component" value="Unassembled WGS sequence"/>
</dbReference>
<feature type="non-terminal residue" evidence="1">
    <location>
        <position position="1"/>
    </location>
</feature>
<evidence type="ECO:0000313" key="1">
    <source>
        <dbReference type="EMBL" id="MBO8424077.1"/>
    </source>
</evidence>
<dbReference type="AlphaFoldDB" id="A0A940IDD0"/>
<accession>A0A940IDD0</accession>
<sequence>EYPGEKLAEFSTDYSSSSSARKHNIELAAGFLDGYVVTGGATFSFNSAVGARSAARGFREAPVIEDGKYVKGIGGGVCQVSSTLYNAVIRAGMETVSVAHHSLPVSYLPGSLDAMVSEATDFRFLNVTPYPLRIYSECKGGKLTFTLYGFPVYTDGESVRIRSVTVKVLECKEYERVADTEGVLKEGEYERYLSHPKNGLISEAYRDSLYRGEVVSSVRLRRDYYAPQKGVVIVSKDNARAGGQPPRA</sequence>
<dbReference type="EMBL" id="JADINF010000087">
    <property type="protein sequence ID" value="MBO8424077.1"/>
    <property type="molecule type" value="Genomic_DNA"/>
</dbReference>